<protein>
    <submittedName>
        <fullName evidence="2">Uncharacterized protein</fullName>
    </submittedName>
</protein>
<accession>A0ABS7TQQ9</accession>
<name>A0ABS7TQQ9_9BACT</name>
<proteinExistence type="predicted"/>
<evidence type="ECO:0000313" key="2">
    <source>
        <dbReference type="EMBL" id="MBZ5710573.1"/>
    </source>
</evidence>
<evidence type="ECO:0000313" key="3">
    <source>
        <dbReference type="Proteomes" id="UP001139031"/>
    </source>
</evidence>
<dbReference type="Proteomes" id="UP001139031">
    <property type="component" value="Unassembled WGS sequence"/>
</dbReference>
<gene>
    <name evidence="2" type="ORF">K7C98_15035</name>
</gene>
<keyword evidence="3" id="KW-1185">Reference proteome</keyword>
<dbReference type="RefSeq" id="WP_224192342.1">
    <property type="nucleotide sequence ID" value="NZ_JAIRAU010000018.1"/>
</dbReference>
<evidence type="ECO:0000256" key="1">
    <source>
        <dbReference type="SAM" id="MobiDB-lite"/>
    </source>
</evidence>
<organism evidence="2 3">
    <name type="scientific">Nannocystis pusilla</name>
    <dbReference type="NCBI Taxonomy" id="889268"/>
    <lineage>
        <taxon>Bacteria</taxon>
        <taxon>Pseudomonadati</taxon>
        <taxon>Myxococcota</taxon>
        <taxon>Polyangia</taxon>
        <taxon>Nannocystales</taxon>
        <taxon>Nannocystaceae</taxon>
        <taxon>Nannocystis</taxon>
    </lineage>
</organism>
<comment type="caution">
    <text evidence="2">The sequence shown here is derived from an EMBL/GenBank/DDBJ whole genome shotgun (WGS) entry which is preliminary data.</text>
</comment>
<reference evidence="2" key="1">
    <citation type="submission" date="2021-08" db="EMBL/GenBank/DDBJ databases">
        <authorList>
            <person name="Stevens D.C."/>
        </authorList>
    </citation>
    <scope>NUCLEOTIDE SEQUENCE</scope>
    <source>
        <strain evidence="2">DSM 53165</strain>
    </source>
</reference>
<sequence length="98" mass="11011">MVDSPEEDGREQGKRDAQAAIASDELGLEAFGDPAPCRYRLMKVMLERYRVRIYEVAGCVIDKCIAEHAAGYDEVMEAEIVRRRGADVFERAEREAGC</sequence>
<feature type="region of interest" description="Disordered" evidence="1">
    <location>
        <begin position="1"/>
        <end position="21"/>
    </location>
</feature>
<dbReference type="EMBL" id="JAIRAU010000018">
    <property type="protein sequence ID" value="MBZ5710573.1"/>
    <property type="molecule type" value="Genomic_DNA"/>
</dbReference>